<dbReference type="HAMAP" id="MF_01302_B">
    <property type="entry name" value="Ribosomal_uS8_B"/>
    <property type="match status" value="1"/>
</dbReference>
<comment type="caution">
    <text evidence="10">The sequence shown here is derived from an EMBL/GenBank/DDBJ whole genome shotgun (WGS) entry which is preliminary data.</text>
</comment>
<dbReference type="OrthoDB" id="9802617at2"/>
<name>A0A3A8PUE5_9BACT</name>
<dbReference type="Gene3D" id="3.30.1370.30">
    <property type="match status" value="1"/>
</dbReference>
<evidence type="ECO:0000256" key="7">
    <source>
        <dbReference type="ARBA" id="ARBA00046740"/>
    </source>
</evidence>
<dbReference type="GO" id="GO:0003735">
    <property type="term" value="F:structural constituent of ribosome"/>
    <property type="evidence" value="ECO:0007669"/>
    <property type="project" value="InterPro"/>
</dbReference>
<dbReference type="GO" id="GO:0005840">
    <property type="term" value="C:ribosome"/>
    <property type="evidence" value="ECO:0007669"/>
    <property type="project" value="UniProtKB-KW"/>
</dbReference>
<dbReference type="FunFam" id="3.30.1490.10:FF:000001">
    <property type="entry name" value="30S ribosomal protein S8"/>
    <property type="match status" value="1"/>
</dbReference>
<dbReference type="RefSeq" id="WP_120552131.1">
    <property type="nucleotide sequence ID" value="NZ_RAWM01000165.1"/>
</dbReference>
<dbReference type="GO" id="GO:0019843">
    <property type="term" value="F:rRNA binding"/>
    <property type="evidence" value="ECO:0007669"/>
    <property type="project" value="UniProtKB-UniRule"/>
</dbReference>
<evidence type="ECO:0000256" key="4">
    <source>
        <dbReference type="ARBA" id="ARBA00022980"/>
    </source>
</evidence>
<dbReference type="NCBIfam" id="NF001109">
    <property type="entry name" value="PRK00136.1"/>
    <property type="match status" value="1"/>
</dbReference>
<evidence type="ECO:0000256" key="8">
    <source>
        <dbReference type="HAMAP-Rule" id="MF_01302"/>
    </source>
</evidence>
<accession>A0A3A8PUE5</accession>
<evidence type="ECO:0000313" key="11">
    <source>
        <dbReference type="Proteomes" id="UP000282656"/>
    </source>
</evidence>
<dbReference type="FunFam" id="3.30.1370.30:FF:000002">
    <property type="entry name" value="30S ribosomal protein S8"/>
    <property type="match status" value="1"/>
</dbReference>
<evidence type="ECO:0000313" key="10">
    <source>
        <dbReference type="EMBL" id="RKH59578.1"/>
    </source>
</evidence>
<dbReference type="Pfam" id="PF00410">
    <property type="entry name" value="Ribosomal_S8"/>
    <property type="match status" value="1"/>
</dbReference>
<dbReference type="GeneID" id="64082931"/>
<organism evidence="10 11">
    <name type="scientific">Corallococcus interemptor</name>
    <dbReference type="NCBI Taxonomy" id="2316720"/>
    <lineage>
        <taxon>Bacteria</taxon>
        <taxon>Pseudomonadati</taxon>
        <taxon>Myxococcota</taxon>
        <taxon>Myxococcia</taxon>
        <taxon>Myxococcales</taxon>
        <taxon>Cystobacterineae</taxon>
        <taxon>Myxococcaceae</taxon>
        <taxon>Corallococcus</taxon>
    </lineage>
</organism>
<dbReference type="InterPro" id="IPR000630">
    <property type="entry name" value="Ribosomal_uS8"/>
</dbReference>
<keyword evidence="3 8" id="KW-0694">RNA-binding</keyword>
<dbReference type="GO" id="GO:1990904">
    <property type="term" value="C:ribonucleoprotein complex"/>
    <property type="evidence" value="ECO:0007669"/>
    <property type="project" value="UniProtKB-KW"/>
</dbReference>
<proteinExistence type="inferred from homology"/>
<sequence length="132" mass="14555">MPVNDPVGDMLTRLRNASRARHDKVVIPHSKLKVEIVKVLKDEGYIGDFAIHEVAPQNEITVQLKYGPDRSPAITGIRRVSKPGLRRYVAVRDIQPVLGGMGISILSTSRGILVDTEARKQKVGGELLCTVY</sequence>
<evidence type="ECO:0000256" key="1">
    <source>
        <dbReference type="ARBA" id="ARBA00006471"/>
    </source>
</evidence>
<evidence type="ECO:0000256" key="5">
    <source>
        <dbReference type="ARBA" id="ARBA00023274"/>
    </source>
</evidence>
<evidence type="ECO:0000256" key="2">
    <source>
        <dbReference type="ARBA" id="ARBA00022730"/>
    </source>
</evidence>
<keyword evidence="5 8" id="KW-0687">Ribonucleoprotein</keyword>
<dbReference type="PROSITE" id="PS00053">
    <property type="entry name" value="RIBOSOMAL_S8"/>
    <property type="match status" value="1"/>
</dbReference>
<dbReference type="AlphaFoldDB" id="A0A3A8PUE5"/>
<dbReference type="Gene3D" id="3.30.1490.10">
    <property type="match status" value="1"/>
</dbReference>
<keyword evidence="11" id="KW-1185">Reference proteome</keyword>
<dbReference type="SUPFAM" id="SSF56047">
    <property type="entry name" value="Ribosomal protein S8"/>
    <property type="match status" value="1"/>
</dbReference>
<dbReference type="EMBL" id="RAWM01000165">
    <property type="protein sequence ID" value="RKH59578.1"/>
    <property type="molecule type" value="Genomic_DNA"/>
</dbReference>
<protein>
    <recommendedName>
        <fullName evidence="6 8">Small ribosomal subunit protein uS8</fullName>
    </recommendedName>
</protein>
<dbReference type="GO" id="GO:0006412">
    <property type="term" value="P:translation"/>
    <property type="evidence" value="ECO:0007669"/>
    <property type="project" value="UniProtKB-UniRule"/>
</dbReference>
<reference evidence="11" key="1">
    <citation type="submission" date="2018-09" db="EMBL/GenBank/DDBJ databases">
        <authorList>
            <person name="Livingstone P.G."/>
            <person name="Whitworth D.E."/>
        </authorList>
    </citation>
    <scope>NUCLEOTIDE SEQUENCE [LARGE SCALE GENOMIC DNA]</scope>
    <source>
        <strain evidence="11">AB047A</strain>
    </source>
</reference>
<dbReference type="InterPro" id="IPR047863">
    <property type="entry name" value="Ribosomal_uS8_CS"/>
</dbReference>
<dbReference type="InterPro" id="IPR035987">
    <property type="entry name" value="Ribosomal_uS8_sf"/>
</dbReference>
<gene>
    <name evidence="8" type="primary">rpsH</name>
    <name evidence="10" type="ORF">D7X96_35145</name>
</gene>
<evidence type="ECO:0000256" key="9">
    <source>
        <dbReference type="RuleBase" id="RU003660"/>
    </source>
</evidence>
<comment type="subunit">
    <text evidence="7 8">Part of the 30S ribosomal subunit. Contacts proteins S5 and S12.</text>
</comment>
<dbReference type="PANTHER" id="PTHR11758">
    <property type="entry name" value="40S RIBOSOMAL PROTEIN S15A"/>
    <property type="match status" value="1"/>
</dbReference>
<evidence type="ECO:0000256" key="6">
    <source>
        <dbReference type="ARBA" id="ARBA00035258"/>
    </source>
</evidence>
<evidence type="ECO:0000256" key="3">
    <source>
        <dbReference type="ARBA" id="ARBA00022884"/>
    </source>
</evidence>
<comment type="similarity">
    <text evidence="1 8 9">Belongs to the universal ribosomal protein uS8 family.</text>
</comment>
<dbReference type="Proteomes" id="UP000282656">
    <property type="component" value="Unassembled WGS sequence"/>
</dbReference>
<keyword evidence="4 8" id="KW-0689">Ribosomal protein</keyword>
<keyword evidence="2 8" id="KW-0699">rRNA-binding</keyword>
<comment type="function">
    <text evidence="8">One of the primary rRNA binding proteins, it binds directly to 16S rRNA central domain where it helps coordinate assembly of the platform of the 30S subunit.</text>
</comment>
<dbReference type="GO" id="GO:0005737">
    <property type="term" value="C:cytoplasm"/>
    <property type="evidence" value="ECO:0007669"/>
    <property type="project" value="UniProtKB-ARBA"/>
</dbReference>